<dbReference type="Gene3D" id="1.20.120.450">
    <property type="entry name" value="dinb family like domain"/>
    <property type="match status" value="1"/>
</dbReference>
<proteinExistence type="predicted"/>
<dbReference type="SUPFAM" id="SSF109854">
    <property type="entry name" value="DinB/YfiT-like putative metalloenzymes"/>
    <property type="match status" value="1"/>
</dbReference>
<dbReference type="STRING" id="680198.SCAB_53311"/>
<accession>C9YWI0</accession>
<evidence type="ECO:0000313" key="2">
    <source>
        <dbReference type="EMBL" id="CBG72366.1"/>
    </source>
</evidence>
<feature type="compositionally biased region" description="Low complexity" evidence="1">
    <location>
        <begin position="76"/>
        <end position="86"/>
    </location>
</feature>
<dbReference type="HOGENOM" id="CLU_692458_0_0_11"/>
<organism evidence="2 3">
    <name type="scientific">Streptomyces scabiei (strain 87.22)</name>
    <dbReference type="NCBI Taxonomy" id="680198"/>
    <lineage>
        <taxon>Bacteria</taxon>
        <taxon>Bacillati</taxon>
        <taxon>Actinomycetota</taxon>
        <taxon>Actinomycetes</taxon>
        <taxon>Kitasatosporales</taxon>
        <taxon>Streptomycetaceae</taxon>
        <taxon>Streptomyces</taxon>
    </lineage>
</organism>
<feature type="region of interest" description="Disordered" evidence="1">
    <location>
        <begin position="1"/>
        <end position="215"/>
    </location>
</feature>
<keyword evidence="3" id="KW-1185">Reference proteome</keyword>
<dbReference type="EMBL" id="FN554889">
    <property type="protein sequence ID" value="CBG72366.1"/>
    <property type="molecule type" value="Genomic_DNA"/>
</dbReference>
<dbReference type="AlphaFoldDB" id="C9YWI0"/>
<sequence>MTGARDGAGGVGMRDGAEVSGVRDGGGAPGEHDETVGPGGRDGVEVLGVRGETVGPDGREEAVRASEAGEADRAGGAEQVGEVEAGEAGRVEHTGETDQAGEFVAADRADGTDRDGHAGRTGRAEQAVRACGADQVDEGGVPGVSDRGAQAGEAERTEQAEPRIGEIGRVDGAGVPGASDRAAQAGEAERTGPRIGEIGRVDGAGEPAGLDRAGGAGAAGRAGAVGHIGGARDDRVGPPLLGAERETLRAFLDYHRATLAMKCAGLTDEELRRRSMPPSTLSLLGLVRHMAEVERAWFRRVFEDHDAPMVWSKEIDFQAAYDASASTRAEAFGAWEAEVATSRRIEREAESLELTGRQPRWNEDVSLRMVMIHVLLEYGRHNGHADFLREGIDGTVGA</sequence>
<reference evidence="2 3" key="1">
    <citation type="journal article" date="2010" name="Mol. Plant Microbe Interact.">
        <title>Streptomyces scabies 87-22 contains a coronafacic acid-like biosynthetic cluster that contributes to plant-microbe interactions.</title>
        <authorList>
            <person name="Bignell D.R."/>
            <person name="Seipke R.F."/>
            <person name="Huguet-Tapia J.C."/>
            <person name="Chambers A.H."/>
            <person name="Parry R.J."/>
            <person name="Loria R."/>
        </authorList>
    </citation>
    <scope>NUCLEOTIDE SEQUENCE [LARGE SCALE GENOMIC DNA]</scope>
    <source>
        <strain evidence="2 3">87.22</strain>
    </source>
</reference>
<protein>
    <recommendedName>
        <fullName evidence="4">DinB superfamily protein</fullName>
    </recommendedName>
</protein>
<feature type="compositionally biased region" description="Basic and acidic residues" evidence="1">
    <location>
        <begin position="153"/>
        <end position="169"/>
    </location>
</feature>
<evidence type="ECO:0000313" key="3">
    <source>
        <dbReference type="Proteomes" id="UP000001444"/>
    </source>
</evidence>
<feature type="compositionally biased region" description="Basic and acidic residues" evidence="1">
    <location>
        <begin position="187"/>
        <end position="200"/>
    </location>
</feature>
<gene>
    <name evidence="2" type="ordered locus">SCAB_53311</name>
</gene>
<feature type="compositionally biased region" description="Basic and acidic residues" evidence="1">
    <location>
        <begin position="105"/>
        <end position="118"/>
    </location>
</feature>
<name>C9YWI0_STRSW</name>
<dbReference type="eggNOG" id="COG2318">
    <property type="taxonomic scope" value="Bacteria"/>
</dbReference>
<feature type="compositionally biased region" description="Gly residues" evidence="1">
    <location>
        <begin position="1"/>
        <end position="13"/>
    </location>
</feature>
<dbReference type="InterPro" id="IPR034660">
    <property type="entry name" value="DinB/YfiT-like"/>
</dbReference>
<dbReference type="InterPro" id="IPR007061">
    <property type="entry name" value="MST-like"/>
</dbReference>
<evidence type="ECO:0008006" key="4">
    <source>
        <dbReference type="Google" id="ProtNLM"/>
    </source>
</evidence>
<feature type="compositionally biased region" description="Basic and acidic residues" evidence="1">
    <location>
        <begin position="87"/>
        <end position="96"/>
    </location>
</feature>
<dbReference type="KEGG" id="scb:SCAB_53311"/>
<evidence type="ECO:0000256" key="1">
    <source>
        <dbReference type="SAM" id="MobiDB-lite"/>
    </source>
</evidence>
<dbReference type="Pfam" id="PF04978">
    <property type="entry name" value="MST"/>
    <property type="match status" value="1"/>
</dbReference>
<dbReference type="Proteomes" id="UP000001444">
    <property type="component" value="Chromosome"/>
</dbReference>